<evidence type="ECO:0000259" key="2">
    <source>
        <dbReference type="SMART" id="SM00093"/>
    </source>
</evidence>
<dbReference type="PANTHER" id="PTHR11461">
    <property type="entry name" value="SERINE PROTEASE INHIBITOR, SERPIN"/>
    <property type="match status" value="1"/>
</dbReference>
<reference evidence="3" key="3">
    <citation type="submission" date="2025-09" db="UniProtKB">
        <authorList>
            <consortium name="Ensembl"/>
        </authorList>
    </citation>
    <scope>IDENTIFICATION</scope>
</reference>
<dbReference type="STRING" id="7897.ENSLACP00000003724"/>
<dbReference type="CDD" id="cd02053">
    <property type="entry name" value="serpinF2_A2AP"/>
    <property type="match status" value="1"/>
</dbReference>
<dbReference type="InterPro" id="IPR033833">
    <property type="entry name" value="Alpha2AP_serpin_dom"/>
</dbReference>
<dbReference type="GO" id="GO:0051918">
    <property type="term" value="P:negative regulation of fibrinolysis"/>
    <property type="evidence" value="ECO:0007669"/>
    <property type="project" value="InterPro"/>
</dbReference>
<feature type="domain" description="Serpin" evidence="2">
    <location>
        <begin position="22"/>
        <end position="365"/>
    </location>
</feature>
<dbReference type="SUPFAM" id="SSF56574">
    <property type="entry name" value="Serpins"/>
    <property type="match status" value="1"/>
</dbReference>
<evidence type="ECO:0000313" key="4">
    <source>
        <dbReference type="Proteomes" id="UP000008672"/>
    </source>
</evidence>
<evidence type="ECO:0000256" key="1">
    <source>
        <dbReference type="RuleBase" id="RU000411"/>
    </source>
</evidence>
<organism evidence="3 4">
    <name type="scientific">Latimeria chalumnae</name>
    <name type="common">Coelacanth</name>
    <dbReference type="NCBI Taxonomy" id="7897"/>
    <lineage>
        <taxon>Eukaryota</taxon>
        <taxon>Metazoa</taxon>
        <taxon>Chordata</taxon>
        <taxon>Craniata</taxon>
        <taxon>Vertebrata</taxon>
        <taxon>Euteleostomi</taxon>
        <taxon>Coelacanthiformes</taxon>
        <taxon>Coelacanthidae</taxon>
        <taxon>Latimeria</taxon>
    </lineage>
</organism>
<dbReference type="GeneTree" id="ENSGT00940000158386"/>
<dbReference type="Ensembl" id="ENSLACT00000003758.1">
    <property type="protein sequence ID" value="ENSLACP00000003724.1"/>
    <property type="gene ID" value="ENSLACG00000003316.1"/>
</dbReference>
<dbReference type="PANTHER" id="PTHR11461:SF20">
    <property type="entry name" value="ALPHA-2-ANTIPLASMIN"/>
    <property type="match status" value="1"/>
</dbReference>
<dbReference type="EMBL" id="AFYH01168346">
    <property type="status" value="NOT_ANNOTATED_CDS"/>
    <property type="molecule type" value="Genomic_DNA"/>
</dbReference>
<dbReference type="InterPro" id="IPR000215">
    <property type="entry name" value="Serpin_fam"/>
</dbReference>
<dbReference type="InterPro" id="IPR036186">
    <property type="entry name" value="Serpin_sf"/>
</dbReference>
<dbReference type="InterPro" id="IPR023796">
    <property type="entry name" value="Serpin_dom"/>
</dbReference>
<dbReference type="SMART" id="SM00093">
    <property type="entry name" value="SERPIN"/>
    <property type="match status" value="1"/>
</dbReference>
<keyword evidence="4" id="KW-1185">Reference proteome</keyword>
<dbReference type="GO" id="GO:0005615">
    <property type="term" value="C:extracellular space"/>
    <property type="evidence" value="ECO:0007669"/>
    <property type="project" value="InterPro"/>
</dbReference>
<dbReference type="HOGENOM" id="CLU_023330_3_2_1"/>
<dbReference type="eggNOG" id="KOG2392">
    <property type="taxonomic scope" value="Eukaryota"/>
</dbReference>
<dbReference type="InterPro" id="IPR023795">
    <property type="entry name" value="Serpin_CS"/>
</dbReference>
<dbReference type="FunCoup" id="H3A253">
    <property type="interactions" value="124"/>
</dbReference>
<dbReference type="OMA" id="DKHMVDV"/>
<dbReference type="Proteomes" id="UP000008672">
    <property type="component" value="Unassembled WGS sequence"/>
</dbReference>
<protein>
    <submittedName>
        <fullName evidence="3">Serpin family F member 2</fullName>
    </submittedName>
</protein>
<reference evidence="4" key="1">
    <citation type="submission" date="2011-08" db="EMBL/GenBank/DDBJ databases">
        <title>The draft genome of Latimeria chalumnae.</title>
        <authorList>
            <person name="Di Palma F."/>
            <person name="Alfoldi J."/>
            <person name="Johnson J."/>
            <person name="Berlin A."/>
            <person name="Gnerre S."/>
            <person name="Jaffe D."/>
            <person name="MacCallum I."/>
            <person name="Young S."/>
            <person name="Walker B.J."/>
            <person name="Lander E."/>
            <person name="Lindblad-Toh K."/>
        </authorList>
    </citation>
    <scope>NUCLEOTIDE SEQUENCE [LARGE SCALE GENOMIC DNA]</scope>
    <source>
        <strain evidence="4">Wild caught</strain>
    </source>
</reference>
<dbReference type="Gene3D" id="3.30.497.10">
    <property type="entry name" value="Antithrombin, subunit I, domain 2"/>
    <property type="match status" value="1"/>
</dbReference>
<proteinExistence type="inferred from homology"/>
<evidence type="ECO:0000313" key="3">
    <source>
        <dbReference type="Ensembl" id="ENSLACP00000003724.1"/>
    </source>
</evidence>
<dbReference type="AlphaFoldDB" id="H3A253"/>
<dbReference type="Bgee" id="ENSLACG00000003316">
    <property type="expression patterns" value="Expressed in pharyngeal gill and 1 other cell type or tissue"/>
</dbReference>
<gene>
    <name evidence="3" type="primary">SERPINF2</name>
</gene>
<dbReference type="PROSITE" id="PS00284">
    <property type="entry name" value="SERPIN"/>
    <property type="match status" value="1"/>
</dbReference>
<dbReference type="Gene3D" id="2.30.39.10">
    <property type="entry name" value="Alpha-1-antitrypsin, domain 1"/>
    <property type="match status" value="1"/>
</dbReference>
<dbReference type="InterPro" id="IPR042185">
    <property type="entry name" value="Serpin_sf_2"/>
</dbReference>
<comment type="similarity">
    <text evidence="1">Belongs to the serpin family.</text>
</comment>
<name>H3A253_LATCH</name>
<reference evidence="3" key="2">
    <citation type="submission" date="2025-08" db="UniProtKB">
        <authorList>
            <consortium name="Ensembl"/>
        </authorList>
    </citation>
    <scope>IDENTIFICATION</scope>
</reference>
<dbReference type="GO" id="GO:0004867">
    <property type="term" value="F:serine-type endopeptidase inhibitor activity"/>
    <property type="evidence" value="ECO:0007669"/>
    <property type="project" value="InterPro"/>
</dbReference>
<sequence length="394" mass="44323">CDRKVTQEQMTMLGDAMTKFGLKLFQEVKLKREEPNVIVSPLSIALGLSQLALGAENTTETLLLDTLHVRSLNCFHNVLKTVLKELTETATTAVTRIYMKKGFEAKNKFIKESEKFYGTKPATLGGDQGDNMKAINKWVEEKTKGKIKEFLLEIPDNLVLLLLNAIHFKGLWKIKFDPSQTKLDTFYINNETYINTDMMTSSTLPLSIITDENWLAQVGRFSFKGNISLIVIVPYNRKLNASIFQDLNVTDLYNKLPKEKPIFVKLPKFKLDFSLELSKVLSALGLEELFKNPNFGKITDEPIFVSNVQHKSTLELQEDGAEAAAATSITMSRSFVGFHVNSPFFFLLMDDNSGVPLFLGSVTNPNPEAKVLASPKLSETLESQKMKKYGFDPK</sequence>
<dbReference type="InterPro" id="IPR042178">
    <property type="entry name" value="Serpin_sf_1"/>
</dbReference>
<accession>H3A253</accession>
<dbReference type="Pfam" id="PF00079">
    <property type="entry name" value="Serpin"/>
    <property type="match status" value="1"/>
</dbReference>
<dbReference type="EMBL" id="AFYH01168345">
    <property type="status" value="NOT_ANNOTATED_CDS"/>
    <property type="molecule type" value="Genomic_DNA"/>
</dbReference>
<dbReference type="InParanoid" id="H3A253"/>